<comment type="caution">
    <text evidence="2">The sequence shown here is derived from an EMBL/GenBank/DDBJ whole genome shotgun (WGS) entry which is preliminary data.</text>
</comment>
<dbReference type="InterPro" id="IPR021100">
    <property type="entry name" value="N-glycosylation_EOS1"/>
</dbReference>
<proteinExistence type="predicted"/>
<reference evidence="2" key="1">
    <citation type="journal article" date="2021" name="Nat. Commun.">
        <title>Genetic determinants of endophytism in the Arabidopsis root mycobiome.</title>
        <authorList>
            <person name="Mesny F."/>
            <person name="Miyauchi S."/>
            <person name="Thiergart T."/>
            <person name="Pickel B."/>
            <person name="Atanasova L."/>
            <person name="Karlsson M."/>
            <person name="Huettel B."/>
            <person name="Barry K.W."/>
            <person name="Haridas S."/>
            <person name="Chen C."/>
            <person name="Bauer D."/>
            <person name="Andreopoulos W."/>
            <person name="Pangilinan J."/>
            <person name="LaButti K."/>
            <person name="Riley R."/>
            <person name="Lipzen A."/>
            <person name="Clum A."/>
            <person name="Drula E."/>
            <person name="Henrissat B."/>
            <person name="Kohler A."/>
            <person name="Grigoriev I.V."/>
            <person name="Martin F.M."/>
            <person name="Hacquard S."/>
        </authorList>
    </citation>
    <scope>NUCLEOTIDE SEQUENCE</scope>
    <source>
        <strain evidence="2">MPI-CAGE-CH-0235</strain>
    </source>
</reference>
<gene>
    <name evidence="2" type="ORF">B0I35DRAFT_89459</name>
</gene>
<dbReference type="Proteomes" id="UP000813444">
    <property type="component" value="Unassembled WGS sequence"/>
</dbReference>
<name>A0A8K0SLE5_9HYPO</name>
<feature type="transmembrane region" description="Helical" evidence="1">
    <location>
        <begin position="35"/>
        <end position="57"/>
    </location>
</feature>
<accession>A0A8K0SLE5</accession>
<keyword evidence="1" id="KW-0812">Transmembrane</keyword>
<dbReference type="Pfam" id="PF12326">
    <property type="entry name" value="EOS1"/>
    <property type="match status" value="1"/>
</dbReference>
<dbReference type="EMBL" id="JAGPNK010000014">
    <property type="protein sequence ID" value="KAH7308957.1"/>
    <property type="molecule type" value="Genomic_DNA"/>
</dbReference>
<protein>
    <submittedName>
        <fullName evidence="2">N-glycosylation protein-domain-containing protein</fullName>
    </submittedName>
</protein>
<keyword evidence="1" id="KW-0472">Membrane</keyword>
<dbReference type="PANTHER" id="PTHR28147">
    <property type="entry name" value="N-GLYCOSYLATION PROTEIN EOS1"/>
    <property type="match status" value="1"/>
</dbReference>
<dbReference type="GO" id="GO:0006487">
    <property type="term" value="P:protein N-linked glycosylation"/>
    <property type="evidence" value="ECO:0007669"/>
    <property type="project" value="TreeGrafter"/>
</dbReference>
<dbReference type="OrthoDB" id="2139606at2759"/>
<evidence type="ECO:0000313" key="2">
    <source>
        <dbReference type="EMBL" id="KAH7308957.1"/>
    </source>
</evidence>
<dbReference type="AlphaFoldDB" id="A0A8K0SLE5"/>
<dbReference type="PANTHER" id="PTHR28147:SF1">
    <property type="entry name" value="N-GLYCOSYLATION PROTEIN EOS1"/>
    <property type="match status" value="1"/>
</dbReference>
<feature type="transmembrane region" description="Helical" evidence="1">
    <location>
        <begin position="100"/>
        <end position="121"/>
    </location>
</feature>
<organism evidence="2 3">
    <name type="scientific">Stachybotrys elegans</name>
    <dbReference type="NCBI Taxonomy" id="80388"/>
    <lineage>
        <taxon>Eukaryota</taxon>
        <taxon>Fungi</taxon>
        <taxon>Dikarya</taxon>
        <taxon>Ascomycota</taxon>
        <taxon>Pezizomycotina</taxon>
        <taxon>Sordariomycetes</taxon>
        <taxon>Hypocreomycetidae</taxon>
        <taxon>Hypocreales</taxon>
        <taxon>Stachybotryaceae</taxon>
        <taxon>Stachybotrys</taxon>
    </lineage>
</organism>
<keyword evidence="1" id="KW-1133">Transmembrane helix</keyword>
<keyword evidence="3" id="KW-1185">Reference proteome</keyword>
<dbReference type="GO" id="GO:0034599">
    <property type="term" value="P:cellular response to oxidative stress"/>
    <property type="evidence" value="ECO:0007669"/>
    <property type="project" value="InterPro"/>
</dbReference>
<dbReference type="GO" id="GO:0005789">
    <property type="term" value="C:endoplasmic reticulum membrane"/>
    <property type="evidence" value="ECO:0007669"/>
    <property type="project" value="InterPro"/>
</dbReference>
<feature type="transmembrane region" description="Helical" evidence="1">
    <location>
        <begin position="6"/>
        <end position="28"/>
    </location>
</feature>
<sequence length="159" mass="18227">MSLATIWCFASGYLSFFFTDCLMSRWLLNYTPQATIIRLLTINALNAYITSIVLYWTGGFSDPRLFLPGWISIATVWKNHTLTVCYHITHSQINIRKETVTSINVFSIGSTITMITLLVHMHTYQSDYPDMPLVVHARRFCEEVSRRIASIETAGRPEL</sequence>
<evidence type="ECO:0000313" key="3">
    <source>
        <dbReference type="Proteomes" id="UP000813444"/>
    </source>
</evidence>
<evidence type="ECO:0000256" key="1">
    <source>
        <dbReference type="SAM" id="Phobius"/>
    </source>
</evidence>
<feature type="transmembrane region" description="Helical" evidence="1">
    <location>
        <begin position="69"/>
        <end position="88"/>
    </location>
</feature>